<dbReference type="InterPro" id="IPR009075">
    <property type="entry name" value="AcylCo_DH/oxidase_C"/>
</dbReference>
<dbReference type="GO" id="GO:0003995">
    <property type="term" value="F:acyl-CoA dehydrogenase activity"/>
    <property type="evidence" value="ECO:0007669"/>
    <property type="project" value="TreeGrafter"/>
</dbReference>
<dbReference type="SUPFAM" id="SSF47203">
    <property type="entry name" value="Acyl-CoA dehydrogenase C-terminal domain-like"/>
    <property type="match status" value="1"/>
</dbReference>
<evidence type="ECO:0000259" key="2">
    <source>
        <dbReference type="Pfam" id="PF00441"/>
    </source>
</evidence>
<protein>
    <submittedName>
        <fullName evidence="3">Acyl-CoA dehydrogenase</fullName>
    </submittedName>
</protein>
<evidence type="ECO:0000256" key="1">
    <source>
        <dbReference type="ARBA" id="ARBA00022630"/>
    </source>
</evidence>
<name>A0A1Y5PK36_9MYCO</name>
<dbReference type="PANTHER" id="PTHR43884:SF12">
    <property type="entry name" value="ISOVALERYL-COA DEHYDROGENASE, MITOCHONDRIAL-RELATED"/>
    <property type="match status" value="1"/>
</dbReference>
<reference evidence="3" key="1">
    <citation type="submission" date="2016-03" db="EMBL/GenBank/DDBJ databases">
        <authorList>
            <person name="Ploux O."/>
        </authorList>
    </citation>
    <scope>NUCLEOTIDE SEQUENCE</scope>
    <source>
        <strain evidence="3">UC10</strain>
    </source>
</reference>
<sequence>MSAMFDERWPRDAEELGEALAAVLAKHCPPDALRALDDSAPGDLAYLRQPLDDFGLWDLPTEPLLLVRAAVTLGEHLAPVPFVSAVPAYVVLGERSVANGVDRDIIPAGLDRVVVAVGDGIGIAAPSGPVRRSAAGEGVMVLGALTPEAIDGDADALRAWGFLLEAAQLVGAAQALIRYGVGYVSERRQFGAPVGSFQGVAHPLAEVATAVHAADLLTRHAAFLADTDGRLPLFAAAMAAAKARSASRQAAATVHQALGGYGFTIEADAQLYSRRIRGWSAAMPDPGPWLADLARMLADPATRDTVTDLWQFDRGFTLPRWARESG</sequence>
<dbReference type="EMBL" id="FLQS01000067">
    <property type="protein sequence ID" value="SBS79096.1"/>
    <property type="molecule type" value="Genomic_DNA"/>
</dbReference>
<gene>
    <name evidence="3" type="ORF">MHPYR_70017</name>
</gene>
<dbReference type="Pfam" id="PF00441">
    <property type="entry name" value="Acyl-CoA_dh_1"/>
    <property type="match status" value="1"/>
</dbReference>
<dbReference type="AlphaFoldDB" id="A0A1Y5PK36"/>
<dbReference type="InterPro" id="IPR036250">
    <property type="entry name" value="AcylCo_DH-like_C"/>
</dbReference>
<feature type="domain" description="Acyl-CoA dehydrogenase/oxidase C-terminal" evidence="2">
    <location>
        <begin position="166"/>
        <end position="277"/>
    </location>
</feature>
<proteinExistence type="predicted"/>
<accession>A0A1Y5PK36</accession>
<dbReference type="PANTHER" id="PTHR43884">
    <property type="entry name" value="ACYL-COA DEHYDROGENASE"/>
    <property type="match status" value="1"/>
</dbReference>
<keyword evidence="1" id="KW-0285">Flavoprotein</keyword>
<organism evidence="3">
    <name type="scientific">uncultured Mycobacterium sp</name>
    <dbReference type="NCBI Taxonomy" id="171292"/>
    <lineage>
        <taxon>Bacteria</taxon>
        <taxon>Bacillati</taxon>
        <taxon>Actinomycetota</taxon>
        <taxon>Actinomycetes</taxon>
        <taxon>Mycobacteriales</taxon>
        <taxon>Mycobacteriaceae</taxon>
        <taxon>Mycobacterium</taxon>
        <taxon>environmental samples</taxon>
    </lineage>
</organism>
<dbReference type="Gene3D" id="1.20.140.10">
    <property type="entry name" value="Butyryl-CoA Dehydrogenase, subunit A, domain 3"/>
    <property type="match status" value="1"/>
</dbReference>
<evidence type="ECO:0000313" key="3">
    <source>
        <dbReference type="EMBL" id="SBS79096.1"/>
    </source>
</evidence>